<dbReference type="OrthoDB" id="10547080at2759"/>
<proteinExistence type="predicted"/>
<dbReference type="AlphaFoldDB" id="A0A9Q0QZV3"/>
<reference evidence="1" key="1">
    <citation type="journal article" date="2023" name="Plant J.">
        <title>The genome of the king protea, Protea cynaroides.</title>
        <authorList>
            <person name="Chang J."/>
            <person name="Duong T.A."/>
            <person name="Schoeman C."/>
            <person name="Ma X."/>
            <person name="Roodt D."/>
            <person name="Barker N."/>
            <person name="Li Z."/>
            <person name="Van de Peer Y."/>
            <person name="Mizrachi E."/>
        </authorList>
    </citation>
    <scope>NUCLEOTIDE SEQUENCE</scope>
    <source>
        <tissue evidence="1">Young leaves</tissue>
    </source>
</reference>
<dbReference type="EMBL" id="JAMYWD010000002">
    <property type="protein sequence ID" value="KAJ4978193.1"/>
    <property type="molecule type" value="Genomic_DNA"/>
</dbReference>
<gene>
    <name evidence="1" type="ORF">NE237_008973</name>
</gene>
<sequence length="184" mass="21202">MEMSRLDQSEATGFYPKVIPSVGWALANIINLATESENDFADFQWFAQGLNCKLYVHDIITIVENLLACIEDVRQIKKENQECQSPFSDSTGTVDPDTCGRETIESLKMSYIDLLKPVHQQWHHMTLWTMVKKGDCILESDISPNQDLEYLGKLELLDIIYFYSFMLRIFTFLNPTVGSWNALY</sequence>
<accession>A0A9Q0QZV3</accession>
<organism evidence="1 2">
    <name type="scientific">Protea cynaroides</name>
    <dbReference type="NCBI Taxonomy" id="273540"/>
    <lineage>
        <taxon>Eukaryota</taxon>
        <taxon>Viridiplantae</taxon>
        <taxon>Streptophyta</taxon>
        <taxon>Embryophyta</taxon>
        <taxon>Tracheophyta</taxon>
        <taxon>Spermatophyta</taxon>
        <taxon>Magnoliopsida</taxon>
        <taxon>Proteales</taxon>
        <taxon>Proteaceae</taxon>
        <taxon>Protea</taxon>
    </lineage>
</organism>
<evidence type="ECO:0000313" key="1">
    <source>
        <dbReference type="EMBL" id="KAJ4978193.1"/>
    </source>
</evidence>
<dbReference type="Proteomes" id="UP001141806">
    <property type="component" value="Unassembled WGS sequence"/>
</dbReference>
<protein>
    <submittedName>
        <fullName evidence="1">Uncharacterized protein</fullName>
    </submittedName>
</protein>
<name>A0A9Q0QZV3_9MAGN</name>
<keyword evidence="2" id="KW-1185">Reference proteome</keyword>
<evidence type="ECO:0000313" key="2">
    <source>
        <dbReference type="Proteomes" id="UP001141806"/>
    </source>
</evidence>
<comment type="caution">
    <text evidence="1">The sequence shown here is derived from an EMBL/GenBank/DDBJ whole genome shotgun (WGS) entry which is preliminary data.</text>
</comment>